<dbReference type="InterPro" id="IPR013766">
    <property type="entry name" value="Thioredoxin_domain"/>
</dbReference>
<evidence type="ECO:0000313" key="4">
    <source>
        <dbReference type="WBParaSite" id="ACRNAN_scaffold10120.g18049.t1"/>
    </source>
</evidence>
<dbReference type="SUPFAM" id="SSF52833">
    <property type="entry name" value="Thioredoxin-like"/>
    <property type="match status" value="1"/>
</dbReference>
<dbReference type="Gene3D" id="3.40.30.10">
    <property type="entry name" value="Glutaredoxin"/>
    <property type="match status" value="1"/>
</dbReference>
<feature type="domain" description="Thioredoxin" evidence="2">
    <location>
        <begin position="19"/>
        <end position="80"/>
    </location>
</feature>
<evidence type="ECO:0000313" key="3">
    <source>
        <dbReference type="Proteomes" id="UP000887540"/>
    </source>
</evidence>
<proteinExistence type="predicted"/>
<dbReference type="InterPro" id="IPR036249">
    <property type="entry name" value="Thioredoxin-like_sf"/>
</dbReference>
<dbReference type="GO" id="GO:0006457">
    <property type="term" value="P:protein folding"/>
    <property type="evidence" value="ECO:0007669"/>
    <property type="project" value="TreeGrafter"/>
</dbReference>
<dbReference type="InterPro" id="IPR052643">
    <property type="entry name" value="ERP44"/>
</dbReference>
<keyword evidence="3" id="KW-1185">Reference proteome</keyword>
<dbReference type="Proteomes" id="UP000887540">
    <property type="component" value="Unplaced"/>
</dbReference>
<reference evidence="4" key="1">
    <citation type="submission" date="2022-11" db="UniProtKB">
        <authorList>
            <consortium name="WormBaseParasite"/>
        </authorList>
    </citation>
    <scope>IDENTIFICATION</scope>
</reference>
<dbReference type="AlphaFoldDB" id="A0A914CFL3"/>
<dbReference type="WBParaSite" id="ACRNAN_scaffold10120.g18049.t1">
    <property type="protein sequence ID" value="ACRNAN_scaffold10120.g18049.t1"/>
    <property type="gene ID" value="ACRNAN_scaffold10120.g18049"/>
</dbReference>
<dbReference type="PANTHER" id="PTHR46295">
    <property type="entry name" value="ENDOPLASMIC RETICULUM RESIDENT PROTEIN 44"/>
    <property type="match status" value="1"/>
</dbReference>
<evidence type="ECO:0000259" key="2">
    <source>
        <dbReference type="Pfam" id="PF00085"/>
    </source>
</evidence>
<sequence length="80" mass="9173">MFMLCIILLQIPFVYANVTPLDSNNIDSVLANNEIVFMNFYADWCRFSQQLKPVFEEASNKFSNLLPGKVTFASVDCDRN</sequence>
<dbReference type="PANTHER" id="PTHR46295:SF1">
    <property type="entry name" value="ENDOPLASMIC RETICULUM RESIDENT PROTEIN 44"/>
    <property type="match status" value="1"/>
</dbReference>
<protein>
    <submittedName>
        <fullName evidence="4">Thioredoxin domain-containing protein</fullName>
    </submittedName>
</protein>
<dbReference type="GO" id="GO:0005789">
    <property type="term" value="C:endoplasmic reticulum membrane"/>
    <property type="evidence" value="ECO:0007669"/>
    <property type="project" value="TreeGrafter"/>
</dbReference>
<feature type="chain" id="PRO_5036811666" evidence="1">
    <location>
        <begin position="17"/>
        <end position="80"/>
    </location>
</feature>
<dbReference type="GO" id="GO:0003756">
    <property type="term" value="F:protein disulfide isomerase activity"/>
    <property type="evidence" value="ECO:0007669"/>
    <property type="project" value="TreeGrafter"/>
</dbReference>
<dbReference type="GO" id="GO:0005793">
    <property type="term" value="C:endoplasmic reticulum-Golgi intermediate compartment"/>
    <property type="evidence" value="ECO:0007669"/>
    <property type="project" value="TreeGrafter"/>
</dbReference>
<accession>A0A914CFL3</accession>
<organism evidence="3 4">
    <name type="scientific">Acrobeloides nanus</name>
    <dbReference type="NCBI Taxonomy" id="290746"/>
    <lineage>
        <taxon>Eukaryota</taxon>
        <taxon>Metazoa</taxon>
        <taxon>Ecdysozoa</taxon>
        <taxon>Nematoda</taxon>
        <taxon>Chromadorea</taxon>
        <taxon>Rhabditida</taxon>
        <taxon>Tylenchina</taxon>
        <taxon>Cephalobomorpha</taxon>
        <taxon>Cephaloboidea</taxon>
        <taxon>Cephalobidae</taxon>
        <taxon>Acrobeloides</taxon>
    </lineage>
</organism>
<dbReference type="Pfam" id="PF00085">
    <property type="entry name" value="Thioredoxin"/>
    <property type="match status" value="1"/>
</dbReference>
<keyword evidence="1" id="KW-0732">Signal</keyword>
<evidence type="ECO:0000256" key="1">
    <source>
        <dbReference type="SAM" id="SignalP"/>
    </source>
</evidence>
<name>A0A914CFL3_9BILA</name>
<feature type="signal peptide" evidence="1">
    <location>
        <begin position="1"/>
        <end position="16"/>
    </location>
</feature>